<dbReference type="InterPro" id="IPR048263">
    <property type="entry name" value="Arb2"/>
</dbReference>
<sequence length="178" mass="20474">MMLECSEPSNQTSSDFPYFFTEDGQLCHRDTMKPYQFLFKLNDVHGTVREHLTLCHCITQHVCSLLENKLKLVKVHLDKRTQSDDYSLGFVYMSPGALNHNGTLMVLIQDKGTVRCGVWSWRAVAHEGLDRGSQIPYVRCALEESCVRTVLTIQHVCFYRPQHVIQRQTTQASLLELI</sequence>
<keyword evidence="3" id="KW-1185">Reference proteome</keyword>
<dbReference type="PANTHER" id="PTHR21357:SF5">
    <property type="entry name" value="SI:CH73-41E3.7"/>
    <property type="match status" value="1"/>
</dbReference>
<evidence type="ECO:0000313" key="2">
    <source>
        <dbReference type="Ensembl" id="ENSPNAP00000044498.1"/>
    </source>
</evidence>
<dbReference type="Pfam" id="PF22749">
    <property type="entry name" value="Arb2"/>
    <property type="match status" value="1"/>
</dbReference>
<dbReference type="PANTHER" id="PTHR21357">
    <property type="entry name" value="FAM172 FAMILY PROTEIN HOMOLOG CG10038"/>
    <property type="match status" value="1"/>
</dbReference>
<reference evidence="2" key="3">
    <citation type="submission" date="2025-09" db="UniProtKB">
        <authorList>
            <consortium name="Ensembl"/>
        </authorList>
    </citation>
    <scope>IDENTIFICATION</scope>
</reference>
<organism evidence="2 3">
    <name type="scientific">Pygocentrus nattereri</name>
    <name type="common">Red-bellied piranha</name>
    <dbReference type="NCBI Taxonomy" id="42514"/>
    <lineage>
        <taxon>Eukaryota</taxon>
        <taxon>Metazoa</taxon>
        <taxon>Chordata</taxon>
        <taxon>Craniata</taxon>
        <taxon>Vertebrata</taxon>
        <taxon>Euteleostomi</taxon>
        <taxon>Actinopterygii</taxon>
        <taxon>Neopterygii</taxon>
        <taxon>Teleostei</taxon>
        <taxon>Ostariophysi</taxon>
        <taxon>Characiformes</taxon>
        <taxon>Characoidei</taxon>
        <taxon>Pygocentrus</taxon>
    </lineage>
</organism>
<dbReference type="AlphaFoldDB" id="A0AAR2IXP5"/>
<protein>
    <recommendedName>
        <fullName evidence="1">Arb2 domain-containing protein</fullName>
    </recommendedName>
</protein>
<name>A0AAR2IXP5_PYGNA</name>
<evidence type="ECO:0000259" key="1">
    <source>
        <dbReference type="Pfam" id="PF22749"/>
    </source>
</evidence>
<reference evidence="2 3" key="1">
    <citation type="submission" date="2020-10" db="EMBL/GenBank/DDBJ databases">
        <title>Pygocentrus nattereri (red-bellied piranha) genome, fPygNat1, primary haplotype.</title>
        <authorList>
            <person name="Myers G."/>
            <person name="Meyer A."/>
            <person name="Karagic N."/>
            <person name="Pippel M."/>
            <person name="Winkler S."/>
            <person name="Tracey A."/>
            <person name="Wood J."/>
            <person name="Formenti G."/>
            <person name="Howe K."/>
            <person name="Fedrigo O."/>
            <person name="Jarvis E.D."/>
        </authorList>
    </citation>
    <scope>NUCLEOTIDE SEQUENCE [LARGE SCALE GENOMIC DNA]</scope>
</reference>
<reference evidence="2" key="2">
    <citation type="submission" date="2025-08" db="UniProtKB">
        <authorList>
            <consortium name="Ensembl"/>
        </authorList>
    </citation>
    <scope>IDENTIFICATION</scope>
</reference>
<proteinExistence type="predicted"/>
<accession>A0AAR2IXP5</accession>
<dbReference type="GeneTree" id="ENSGT00530000063907"/>
<dbReference type="Proteomes" id="UP001501920">
    <property type="component" value="Chromosome 12"/>
</dbReference>
<dbReference type="GO" id="GO:0031048">
    <property type="term" value="P:regulatory ncRNA-mediated heterochromatin formation"/>
    <property type="evidence" value="ECO:0007669"/>
    <property type="project" value="TreeGrafter"/>
</dbReference>
<evidence type="ECO:0000313" key="3">
    <source>
        <dbReference type="Proteomes" id="UP001501920"/>
    </source>
</evidence>
<dbReference type="GO" id="GO:0035197">
    <property type="term" value="F:siRNA binding"/>
    <property type="evidence" value="ECO:0007669"/>
    <property type="project" value="TreeGrafter"/>
</dbReference>
<feature type="domain" description="Arb2" evidence="1">
    <location>
        <begin position="14"/>
        <end position="168"/>
    </location>
</feature>
<dbReference type="Ensembl" id="ENSPNAT00000007681.2">
    <property type="protein sequence ID" value="ENSPNAP00000044498.1"/>
    <property type="gene ID" value="ENSPNAG00000010489.2"/>
</dbReference>
<dbReference type="InterPro" id="IPR053858">
    <property type="entry name" value="Arb2_dom"/>
</dbReference>
<dbReference type="GO" id="GO:0005634">
    <property type="term" value="C:nucleus"/>
    <property type="evidence" value="ECO:0007669"/>
    <property type="project" value="TreeGrafter"/>
</dbReference>